<protein>
    <submittedName>
        <fullName evidence="2">Uncharacterized protein</fullName>
    </submittedName>
</protein>
<proteinExistence type="predicted"/>
<feature type="compositionally biased region" description="Basic and acidic residues" evidence="1">
    <location>
        <begin position="580"/>
        <end position="599"/>
    </location>
</feature>
<dbReference type="AlphaFoldDB" id="A0AAV9X129"/>
<reference evidence="2 3" key="1">
    <citation type="submission" date="2019-10" db="EMBL/GenBank/DDBJ databases">
        <authorList>
            <person name="Palmer J.M."/>
        </authorList>
    </citation>
    <scope>NUCLEOTIDE SEQUENCE [LARGE SCALE GENOMIC DNA]</scope>
    <source>
        <strain evidence="2 3">TWF694</strain>
    </source>
</reference>
<gene>
    <name evidence="2" type="ORF">TWF694_003256</name>
</gene>
<organism evidence="2 3">
    <name type="scientific">Orbilia ellipsospora</name>
    <dbReference type="NCBI Taxonomy" id="2528407"/>
    <lineage>
        <taxon>Eukaryota</taxon>
        <taxon>Fungi</taxon>
        <taxon>Dikarya</taxon>
        <taxon>Ascomycota</taxon>
        <taxon>Pezizomycotina</taxon>
        <taxon>Orbiliomycetes</taxon>
        <taxon>Orbiliales</taxon>
        <taxon>Orbiliaceae</taxon>
        <taxon>Orbilia</taxon>
    </lineage>
</organism>
<feature type="compositionally biased region" description="Low complexity" evidence="1">
    <location>
        <begin position="107"/>
        <end position="126"/>
    </location>
</feature>
<feature type="compositionally biased region" description="Basic residues" evidence="1">
    <location>
        <begin position="645"/>
        <end position="656"/>
    </location>
</feature>
<evidence type="ECO:0000256" key="1">
    <source>
        <dbReference type="SAM" id="MobiDB-lite"/>
    </source>
</evidence>
<name>A0AAV9X129_9PEZI</name>
<feature type="region of interest" description="Disordered" evidence="1">
    <location>
        <begin position="1"/>
        <end position="29"/>
    </location>
</feature>
<feature type="compositionally biased region" description="Polar residues" evidence="1">
    <location>
        <begin position="1"/>
        <end position="13"/>
    </location>
</feature>
<keyword evidence="3" id="KW-1185">Reference proteome</keyword>
<feature type="region of interest" description="Disordered" evidence="1">
    <location>
        <begin position="580"/>
        <end position="720"/>
    </location>
</feature>
<accession>A0AAV9X129</accession>
<feature type="compositionally biased region" description="Basic and acidic residues" evidence="1">
    <location>
        <begin position="681"/>
        <end position="704"/>
    </location>
</feature>
<evidence type="ECO:0000313" key="3">
    <source>
        <dbReference type="Proteomes" id="UP001365542"/>
    </source>
</evidence>
<evidence type="ECO:0000313" key="2">
    <source>
        <dbReference type="EMBL" id="KAK6532094.1"/>
    </source>
</evidence>
<comment type="caution">
    <text evidence="2">The sequence shown here is derived from an EMBL/GenBank/DDBJ whole genome shotgun (WGS) entry which is preliminary data.</text>
</comment>
<feature type="compositionally biased region" description="Basic and acidic residues" evidence="1">
    <location>
        <begin position="711"/>
        <end position="720"/>
    </location>
</feature>
<dbReference type="Proteomes" id="UP001365542">
    <property type="component" value="Unassembled WGS sequence"/>
</dbReference>
<feature type="region of interest" description="Disordered" evidence="1">
    <location>
        <begin position="447"/>
        <end position="485"/>
    </location>
</feature>
<sequence>MEAGPSSSTSKNAAGQPADTASAPDYSDISPADAIKEIDEILSTEGKLNASIKDLAEFDLWLKGFLYSKGWWTPQPPENFIMGDWDNPQTFTSIFHGSIFEKPGTESSKSASKSSSIPPTTTSFSKLSLDQDRRIPGRPTTAEFLNPPKIDLTKLRGSIPTLYLGISTAEHTLGSLIVPGYDIPPHLLPWRDYCHRLRNYHLQAQPYIYIPGIFPPGAYPPGFPMGIFPPGISPPGGFPPGPYPDGAFPRGFLPPNVLRPGEKYKLPVLWDFAPVPPSQPAGGPYAGNPLSCFRVLPFNIADPRTLEDVLPEGLPPLFDRDLTDFERYIGVTPEVDKIFEPKLPRQNPDGTFKMSSEQLEKRLETIQVQLEGHKWNVENRYVGPGALLWHMGPQHVLGFYDLQEKLETEWQEHVKKHGFLDLDPNKPVKFTEEEKLALYKKWLAAPDGSDKDEISNEKHSEEAGNPGGDTESEGQSEPELERDPFFNDEDYALDEAISEEESESNEEGEETQEETPTEGESQAETQKQKKKHCKGGFYLQDFDEEYIENLMAQLPPISPTLEAEMLEEVRPAFEKLAKEAEAKQAAREEKKKQIEEQRHPKFIGPMPQMVVDGKPKRVSMANLIEANDGKNPFTPQPQPSPNKATPKKATPKKGASKKNVPSPQTPIPTVKKGRVSILTLRAEKRQMTDAKKNEPEKEALKDTSKSGPSRNRVDKGKADH</sequence>
<feature type="compositionally biased region" description="Acidic residues" evidence="1">
    <location>
        <begin position="497"/>
        <end position="517"/>
    </location>
</feature>
<feature type="compositionally biased region" description="Basic and acidic residues" evidence="1">
    <location>
        <begin position="448"/>
        <end position="462"/>
    </location>
</feature>
<feature type="region of interest" description="Disordered" evidence="1">
    <location>
        <begin position="497"/>
        <end position="533"/>
    </location>
</feature>
<dbReference type="EMBL" id="JAVHJO010000012">
    <property type="protein sequence ID" value="KAK6532094.1"/>
    <property type="molecule type" value="Genomic_DNA"/>
</dbReference>
<feature type="region of interest" description="Disordered" evidence="1">
    <location>
        <begin position="103"/>
        <end position="143"/>
    </location>
</feature>